<keyword evidence="2" id="KW-1133">Transmembrane helix</keyword>
<feature type="transmembrane region" description="Helical" evidence="2">
    <location>
        <begin position="487"/>
        <end position="505"/>
    </location>
</feature>
<dbReference type="KEGG" id="nan:AArc1_0752"/>
<dbReference type="Proteomes" id="UP000258613">
    <property type="component" value="Chromosome"/>
</dbReference>
<feature type="transmembrane region" description="Helical" evidence="2">
    <location>
        <begin position="643"/>
        <end position="663"/>
    </location>
</feature>
<dbReference type="Pfam" id="PF06808">
    <property type="entry name" value="DctM"/>
    <property type="match status" value="1"/>
</dbReference>
<feature type="transmembrane region" description="Helical" evidence="2">
    <location>
        <begin position="63"/>
        <end position="84"/>
    </location>
</feature>
<feature type="transmembrane region" description="Helical" evidence="2">
    <location>
        <begin position="614"/>
        <end position="631"/>
    </location>
</feature>
<dbReference type="InterPro" id="IPR010656">
    <property type="entry name" value="DctM"/>
</dbReference>
<accession>A0A346PC50</accession>
<keyword evidence="6" id="KW-1185">Reference proteome</keyword>
<dbReference type="EMBL" id="CP027033">
    <property type="protein sequence ID" value="AXR82939.1"/>
    <property type="molecule type" value="Genomic_DNA"/>
</dbReference>
<evidence type="ECO:0000259" key="3">
    <source>
        <dbReference type="Pfam" id="PF06808"/>
    </source>
</evidence>
<evidence type="ECO:0000313" key="5">
    <source>
        <dbReference type="EMBL" id="AXR82939.1"/>
    </source>
</evidence>
<evidence type="ECO:0000256" key="1">
    <source>
        <dbReference type="SAM" id="MobiDB-lite"/>
    </source>
</evidence>
<organism evidence="5 6">
    <name type="scientific">Natrarchaeobaculum sulfurireducens</name>
    <dbReference type="NCBI Taxonomy" id="2044521"/>
    <lineage>
        <taxon>Archaea</taxon>
        <taxon>Methanobacteriati</taxon>
        <taxon>Methanobacteriota</taxon>
        <taxon>Stenosarchaea group</taxon>
        <taxon>Halobacteria</taxon>
        <taxon>Halobacteriales</taxon>
        <taxon>Natrialbaceae</taxon>
        <taxon>Natrarchaeobaculum</taxon>
    </lineage>
</organism>
<name>A0A346PTU4_9EURY</name>
<feature type="transmembrane region" description="Helical" evidence="2">
    <location>
        <begin position="172"/>
        <end position="191"/>
    </location>
</feature>
<dbReference type="RefSeq" id="WP_117363305.1">
    <property type="nucleotide sequence ID" value="NZ_CP024047.1"/>
</dbReference>
<feature type="transmembrane region" description="Helical" evidence="2">
    <location>
        <begin position="525"/>
        <end position="545"/>
    </location>
</feature>
<evidence type="ECO:0000256" key="2">
    <source>
        <dbReference type="SAM" id="Phobius"/>
    </source>
</evidence>
<sequence length="735" mass="78306">MEDEPPTDDANIDNSDNDADEPIEISDDEADVVDVNEELADRPIGAVLKERLSKESLREKTTLWGLFAALSIPFWFYVMWMAYLQGAITGSSPSRAQFGAGFLGGIITLYALHEMINRVGGDRFITTDVKALFARENLLDTSLLLGVVLITLPTSIYVYINAIALAQRGYVTQPELVVAVFFTIAIIYTTWRAFGITFLAVLLVGIAYGYFGYLVPGTLGHTGIGHERLLRILVMTTDGFYGFLTQLTAAWIALFLLYAGMLKAYGAFDLILRAAVRTGKYLDSGVAQTAVIASAVIGSVNGSQTANAGMTGSFTIPMMKRSGVKPSTAGGIEGVASTSGQVLPPVMGAGAFVMATLIPGVSYLDVLVAGLIPAAILMIVIFVGVHYAAAPQIEEPDMDELFDQQLSQFELALEGIKFGIPLILLVYLLGVLQFTIGTSAFWTVVAMAVLGVTVPTAKEAFDTSSVRLTFWTFVGGLKQTLNGFREGAIVLAPVAIILAAINGVVDILQATGVPTAISLALMDLSGGVLIFAAIMAMIICILLGLGMPTTAAYTIVAMLVAPTLIEQFFLPEFASHFFVFYAAILAGLTPPIATCVAVTTGIAGSNFWRTCIEAIKISAPLFVLPFSFIYHPEIVDHGGEVGTSVLLVSAIVLAGGLVIIHGLNYRFDLNRTPAYGLRAVFFALGLVVMVHPELMVQLGALGVATFLYLTQAAVGEATPLEKLRSVTTGINGRRE</sequence>
<accession>A0A346PTU4</accession>
<feature type="transmembrane region" description="Helical" evidence="2">
    <location>
        <begin position="198"/>
        <end position="219"/>
    </location>
</feature>
<feature type="transmembrane region" description="Helical" evidence="2">
    <location>
        <begin position="239"/>
        <end position="259"/>
    </location>
</feature>
<reference evidence="5" key="3">
    <citation type="journal article" date="2019" name="Int. J. Syst. Evol. Microbiol.">
        <title>Natronolimnobius sulfurireducens sp. nov. and Halalkaliarchaeum desulfuricum gen. nov., sp. nov., the first sulfur-respiring alkaliphilic haloarchaea from hypersaline alkaline lakes.</title>
        <authorList>
            <person name="Sorokin D.Y."/>
            <person name="Yakimov M."/>
            <person name="Messina E."/>
            <person name="Merkel A.Y."/>
            <person name="Bale N.J."/>
            <person name="Sinninghe Damste J.S."/>
        </authorList>
    </citation>
    <scope>NUCLEOTIDE SEQUENCE</scope>
    <source>
        <strain evidence="5">AArc-Mg</strain>
        <strain evidence="4">AArc1</strain>
    </source>
</reference>
<proteinExistence type="predicted"/>
<feature type="transmembrane region" description="Helical" evidence="2">
    <location>
        <begin position="675"/>
        <end position="692"/>
    </location>
</feature>
<evidence type="ECO:0000313" key="7">
    <source>
        <dbReference type="Proteomes" id="UP000258707"/>
    </source>
</evidence>
<dbReference type="OrthoDB" id="371890at2157"/>
<feature type="region of interest" description="Disordered" evidence="1">
    <location>
        <begin position="1"/>
        <end position="30"/>
    </location>
</feature>
<dbReference type="PANTHER" id="PTHR43849:SF2">
    <property type="entry name" value="BLL3936 PROTEIN"/>
    <property type="match status" value="1"/>
</dbReference>
<dbReference type="GeneID" id="37643446"/>
<keyword evidence="2" id="KW-0472">Membrane</keyword>
<feature type="transmembrane region" description="Helical" evidence="2">
    <location>
        <begin position="367"/>
        <end position="390"/>
    </location>
</feature>
<dbReference type="AlphaFoldDB" id="A0A346PTU4"/>
<reference evidence="7" key="1">
    <citation type="submission" date="2017-10" db="EMBL/GenBank/DDBJ databases">
        <title>Phenotypic and genomic properties of facultatively anaerobic sulfur-reducing natronoarchaea from hypersaline soda lakes.</title>
        <authorList>
            <person name="Sorokin D.Y."/>
            <person name="Kublanov I.V."/>
            <person name="Roman P."/>
            <person name="Sinninghe Damste J.S."/>
            <person name="Golyshin P.N."/>
            <person name="Rojo D."/>
            <person name="Ciordia S."/>
            <person name="Mena Md.C."/>
            <person name="Ferrer M."/>
            <person name="Messina E."/>
            <person name="Smedile F."/>
            <person name="La Spada G."/>
            <person name="La Cono V."/>
            <person name="Yakimov M.M."/>
        </authorList>
    </citation>
    <scope>NUCLEOTIDE SEQUENCE [LARGE SCALE GENOMIC DNA]</scope>
    <source>
        <strain evidence="7">AArc1</strain>
    </source>
</reference>
<feature type="transmembrane region" description="Helical" evidence="2">
    <location>
        <begin position="576"/>
        <end position="602"/>
    </location>
</feature>
<feature type="domain" description="TRAP C4-dicarboxylate transport system permease DctM subunit" evidence="3">
    <location>
        <begin position="202"/>
        <end position="630"/>
    </location>
</feature>
<dbReference type="EMBL" id="CP024047">
    <property type="protein sequence ID" value="AXR77095.1"/>
    <property type="molecule type" value="Genomic_DNA"/>
</dbReference>
<dbReference type="Proteomes" id="UP000258707">
    <property type="component" value="Chromosome"/>
</dbReference>
<reference evidence="6" key="2">
    <citation type="submission" date="2018-02" db="EMBL/GenBank/DDBJ databases">
        <title>Phenotypic and genomic properties of facultatively anaerobic sulfur-reducing natronoarchaea from hypersaline soda lakes.</title>
        <authorList>
            <person name="Sorokin D.Y."/>
            <person name="Kublanov I.V."/>
            <person name="Roman P."/>
            <person name="Sinninghe Damste J.S."/>
            <person name="Golyshin P.N."/>
            <person name="Rojo D."/>
            <person name="Ciordia S."/>
            <person name="Mena M.D.C."/>
            <person name="Ferrer M."/>
            <person name="Messina E."/>
            <person name="Smedile F."/>
            <person name="La Spada G."/>
            <person name="La Cono V."/>
            <person name="Yakimov M.M."/>
        </authorList>
    </citation>
    <scope>NUCLEOTIDE SEQUENCE [LARGE SCALE GENOMIC DNA]</scope>
    <source>
        <strain evidence="6">AArc-Mg</strain>
    </source>
</reference>
<dbReference type="InterPro" id="IPR011853">
    <property type="entry name" value="TRAP_DctM-Dct_fused"/>
</dbReference>
<feature type="transmembrane region" description="Helical" evidence="2">
    <location>
        <begin position="411"/>
        <end position="434"/>
    </location>
</feature>
<dbReference type="NCBIfam" id="TIGR02123">
    <property type="entry name" value="TRAP_fused"/>
    <property type="match status" value="1"/>
</dbReference>
<gene>
    <name evidence="4" type="ORF">AArc1_0752</name>
    <name evidence="5" type="ORF">AArcMg_2951</name>
</gene>
<dbReference type="PANTHER" id="PTHR43849">
    <property type="entry name" value="BLL3936 PROTEIN"/>
    <property type="match status" value="1"/>
</dbReference>
<feature type="transmembrane region" description="Helical" evidence="2">
    <location>
        <begin position="137"/>
        <end position="160"/>
    </location>
</feature>
<feature type="transmembrane region" description="Helical" evidence="2">
    <location>
        <begin position="552"/>
        <end position="570"/>
    </location>
</feature>
<feature type="transmembrane region" description="Helical" evidence="2">
    <location>
        <begin position="96"/>
        <end position="116"/>
    </location>
</feature>
<evidence type="ECO:0000313" key="6">
    <source>
        <dbReference type="Proteomes" id="UP000258613"/>
    </source>
</evidence>
<protein>
    <submittedName>
        <fullName evidence="5">TRAP-type uncharacterized transport system, fused permease component</fullName>
    </submittedName>
</protein>
<evidence type="ECO:0000313" key="4">
    <source>
        <dbReference type="EMBL" id="AXR77095.1"/>
    </source>
</evidence>
<keyword evidence="2" id="KW-0812">Transmembrane</keyword>
<dbReference type="KEGG" id="nag:AArcMg_2951"/>